<dbReference type="PANTHER" id="PTHR21039">
    <property type="entry name" value="HISTIDINOL PHOSPHATASE-RELATED"/>
    <property type="match status" value="1"/>
</dbReference>
<dbReference type="SUPFAM" id="SSF89550">
    <property type="entry name" value="PHP domain-like"/>
    <property type="match status" value="1"/>
</dbReference>
<comment type="catalytic activity">
    <reaction evidence="7 8">
        <text>L-histidinol phosphate + H2O = L-histidinol + phosphate</text>
        <dbReference type="Rhea" id="RHEA:14465"/>
        <dbReference type="ChEBI" id="CHEBI:15377"/>
        <dbReference type="ChEBI" id="CHEBI:43474"/>
        <dbReference type="ChEBI" id="CHEBI:57699"/>
        <dbReference type="ChEBI" id="CHEBI:57980"/>
        <dbReference type="EC" id="3.1.3.15"/>
    </reaction>
</comment>
<dbReference type="PANTHER" id="PTHR21039:SF0">
    <property type="entry name" value="HISTIDINOL-PHOSPHATASE"/>
    <property type="match status" value="1"/>
</dbReference>
<evidence type="ECO:0000256" key="7">
    <source>
        <dbReference type="ARBA" id="ARBA00049158"/>
    </source>
</evidence>
<dbReference type="SMART" id="SM00481">
    <property type="entry name" value="POLIIIAc"/>
    <property type="match status" value="1"/>
</dbReference>
<feature type="domain" description="Polymerase/histidinol phosphatase N-terminal" evidence="9">
    <location>
        <begin position="2"/>
        <end position="84"/>
    </location>
</feature>
<sequence length="266" mass="30953">MFDYHIHSDFSADCETPMEKTIEQAIKLNLEEICFTEHIDYEYPDKSIVFEFDLDAYDKKIKNMQSVYADRIGIKKGLEIGIQPHLLNKNDELLKKESCDFVICSMHTTEKKDLHSGDFFKNKTVDEAYSVYYQELLDCVKRFSNYNILGHIDLVKRYKKNMSNQNFHEIIEQIFNVIIPDGKGIELNTSGVRYGLPSGMPSMDILKLYKDCGGEVLTLGSDSHVESTLAYRFKESLELLQSLGFRYIATFKDRKPEFHSIKKLRH</sequence>
<evidence type="ECO:0000256" key="2">
    <source>
        <dbReference type="ARBA" id="ARBA00009152"/>
    </source>
</evidence>
<comment type="caution">
    <text evidence="10">The sequence shown here is derived from an EMBL/GenBank/DDBJ whole genome shotgun (WGS) entry which is preliminary data.</text>
</comment>
<evidence type="ECO:0000256" key="1">
    <source>
        <dbReference type="ARBA" id="ARBA00004970"/>
    </source>
</evidence>
<comment type="similarity">
    <text evidence="2 8">Belongs to the PHP hydrolase family. HisK subfamily.</text>
</comment>
<dbReference type="InterPro" id="IPR003141">
    <property type="entry name" value="Pol/His_phosphatase_N"/>
</dbReference>
<reference evidence="10 11" key="1">
    <citation type="submission" date="2017-08" db="EMBL/GenBank/DDBJ databases">
        <title>Virgibacillus indicus sp. nov. and Virgibacillus profoundi sp. nov, two moderately halophilic bacteria isolated from marine sediment by using the Microfluidic Streak Plate.</title>
        <authorList>
            <person name="Xu B."/>
            <person name="Hu B."/>
            <person name="Wang J."/>
            <person name="Zhu Y."/>
            <person name="Huang L."/>
            <person name="Du W."/>
            <person name="Huang Y."/>
        </authorList>
    </citation>
    <scope>NUCLEOTIDE SEQUENCE [LARGE SCALE GENOMIC DNA]</scope>
    <source>
        <strain evidence="10 11">IO3-P2-C2</strain>
    </source>
</reference>
<dbReference type="EMBL" id="NPMS01000003">
    <property type="protein sequence ID" value="OZU88998.1"/>
    <property type="molecule type" value="Genomic_DNA"/>
</dbReference>
<dbReference type="Pfam" id="PF02811">
    <property type="entry name" value="PHP"/>
    <property type="match status" value="1"/>
</dbReference>
<dbReference type="UniPathway" id="UPA00031">
    <property type="reaction ID" value="UER00013"/>
</dbReference>
<evidence type="ECO:0000313" key="10">
    <source>
        <dbReference type="EMBL" id="OZU88998.1"/>
    </source>
</evidence>
<dbReference type="Gene3D" id="3.20.20.140">
    <property type="entry name" value="Metal-dependent hydrolases"/>
    <property type="match status" value="1"/>
</dbReference>
<comment type="pathway">
    <text evidence="1 8">Amino-acid biosynthesis; L-histidine biosynthesis; L-histidine from 5-phospho-alpha-D-ribose 1-diphosphate: step 8/9.</text>
</comment>
<gene>
    <name evidence="10" type="ORF">CIL03_08230</name>
</gene>
<dbReference type="InterPro" id="IPR004013">
    <property type="entry name" value="PHP_dom"/>
</dbReference>
<evidence type="ECO:0000256" key="3">
    <source>
        <dbReference type="ARBA" id="ARBA00013085"/>
    </source>
</evidence>
<keyword evidence="11" id="KW-1185">Reference proteome</keyword>
<dbReference type="InterPro" id="IPR010140">
    <property type="entry name" value="Histidinol_P_phosphatase_HisJ"/>
</dbReference>
<evidence type="ECO:0000256" key="4">
    <source>
        <dbReference type="ARBA" id="ARBA00022605"/>
    </source>
</evidence>
<accession>A0A265NAF0</accession>
<keyword evidence="6 8" id="KW-0368">Histidine biosynthesis</keyword>
<evidence type="ECO:0000313" key="11">
    <source>
        <dbReference type="Proteomes" id="UP000216498"/>
    </source>
</evidence>
<dbReference type="GO" id="GO:0005737">
    <property type="term" value="C:cytoplasm"/>
    <property type="evidence" value="ECO:0007669"/>
    <property type="project" value="TreeGrafter"/>
</dbReference>
<evidence type="ECO:0000256" key="5">
    <source>
        <dbReference type="ARBA" id="ARBA00022801"/>
    </source>
</evidence>
<dbReference type="AlphaFoldDB" id="A0A265NAF0"/>
<dbReference type="Proteomes" id="UP000216498">
    <property type="component" value="Unassembled WGS sequence"/>
</dbReference>
<keyword evidence="5 8" id="KW-0378">Hydrolase</keyword>
<protein>
    <recommendedName>
        <fullName evidence="3 8">Histidinol-phosphatase</fullName>
        <shortName evidence="8">HolPase</shortName>
        <ecNumber evidence="3 8">3.1.3.15</ecNumber>
    </recommendedName>
</protein>
<dbReference type="EC" id="3.1.3.15" evidence="3 8"/>
<keyword evidence="4 8" id="KW-0028">Amino-acid biosynthesis</keyword>
<evidence type="ECO:0000259" key="9">
    <source>
        <dbReference type="SMART" id="SM00481"/>
    </source>
</evidence>
<dbReference type="InterPro" id="IPR016195">
    <property type="entry name" value="Pol/histidinol_Pase-like"/>
</dbReference>
<organism evidence="10 11">
    <name type="scientific">Virgibacillus indicus</name>
    <dbReference type="NCBI Taxonomy" id="2024554"/>
    <lineage>
        <taxon>Bacteria</taxon>
        <taxon>Bacillati</taxon>
        <taxon>Bacillota</taxon>
        <taxon>Bacilli</taxon>
        <taxon>Bacillales</taxon>
        <taxon>Bacillaceae</taxon>
        <taxon>Virgibacillus</taxon>
    </lineage>
</organism>
<evidence type="ECO:0000256" key="8">
    <source>
        <dbReference type="RuleBase" id="RU366003"/>
    </source>
</evidence>
<proteinExistence type="inferred from homology"/>
<name>A0A265NAF0_9BACI</name>
<dbReference type="GO" id="GO:0000105">
    <property type="term" value="P:L-histidine biosynthetic process"/>
    <property type="evidence" value="ECO:0007669"/>
    <property type="project" value="UniProtKB-UniRule"/>
</dbReference>
<dbReference type="RefSeq" id="WP_094885357.1">
    <property type="nucleotide sequence ID" value="NZ_NPMS01000003.1"/>
</dbReference>
<dbReference type="OrthoDB" id="9775255at2"/>
<evidence type="ECO:0000256" key="6">
    <source>
        <dbReference type="ARBA" id="ARBA00023102"/>
    </source>
</evidence>
<dbReference type="NCBIfam" id="TIGR01856">
    <property type="entry name" value="hisJ_fam"/>
    <property type="match status" value="1"/>
</dbReference>
<dbReference type="GO" id="GO:0004401">
    <property type="term" value="F:histidinol-phosphatase activity"/>
    <property type="evidence" value="ECO:0007669"/>
    <property type="project" value="UniProtKB-UniRule"/>
</dbReference>